<evidence type="ECO:0000313" key="3">
    <source>
        <dbReference type="Proteomes" id="UP001287356"/>
    </source>
</evidence>
<keyword evidence="3" id="KW-1185">Reference proteome</keyword>
<organism evidence="2 3">
    <name type="scientific">Lasiosphaeria ovina</name>
    <dbReference type="NCBI Taxonomy" id="92902"/>
    <lineage>
        <taxon>Eukaryota</taxon>
        <taxon>Fungi</taxon>
        <taxon>Dikarya</taxon>
        <taxon>Ascomycota</taxon>
        <taxon>Pezizomycotina</taxon>
        <taxon>Sordariomycetes</taxon>
        <taxon>Sordariomycetidae</taxon>
        <taxon>Sordariales</taxon>
        <taxon>Lasiosphaeriaceae</taxon>
        <taxon>Lasiosphaeria</taxon>
    </lineage>
</organism>
<reference evidence="2" key="1">
    <citation type="journal article" date="2023" name="Mol. Phylogenet. Evol.">
        <title>Genome-scale phylogeny and comparative genomics of the fungal order Sordariales.</title>
        <authorList>
            <person name="Hensen N."/>
            <person name="Bonometti L."/>
            <person name="Westerberg I."/>
            <person name="Brannstrom I.O."/>
            <person name="Guillou S."/>
            <person name="Cros-Aarteil S."/>
            <person name="Calhoun S."/>
            <person name="Haridas S."/>
            <person name="Kuo A."/>
            <person name="Mondo S."/>
            <person name="Pangilinan J."/>
            <person name="Riley R."/>
            <person name="LaButti K."/>
            <person name="Andreopoulos B."/>
            <person name="Lipzen A."/>
            <person name="Chen C."/>
            <person name="Yan M."/>
            <person name="Daum C."/>
            <person name="Ng V."/>
            <person name="Clum A."/>
            <person name="Steindorff A."/>
            <person name="Ohm R.A."/>
            <person name="Martin F."/>
            <person name="Silar P."/>
            <person name="Natvig D.O."/>
            <person name="Lalanne C."/>
            <person name="Gautier V."/>
            <person name="Ament-Velasquez S.L."/>
            <person name="Kruys A."/>
            <person name="Hutchinson M.I."/>
            <person name="Powell A.J."/>
            <person name="Barry K."/>
            <person name="Miller A.N."/>
            <person name="Grigoriev I.V."/>
            <person name="Debuchy R."/>
            <person name="Gladieux P."/>
            <person name="Hiltunen Thoren M."/>
            <person name="Johannesson H."/>
        </authorList>
    </citation>
    <scope>NUCLEOTIDE SEQUENCE</scope>
    <source>
        <strain evidence="2">CBS 958.72</strain>
    </source>
</reference>
<evidence type="ECO:0000256" key="1">
    <source>
        <dbReference type="SAM" id="MobiDB-lite"/>
    </source>
</evidence>
<feature type="region of interest" description="Disordered" evidence="1">
    <location>
        <begin position="1"/>
        <end position="54"/>
    </location>
</feature>
<protein>
    <submittedName>
        <fullName evidence="2">Uncharacterized protein</fullName>
    </submittedName>
</protein>
<evidence type="ECO:0000313" key="2">
    <source>
        <dbReference type="EMBL" id="KAK3370747.1"/>
    </source>
</evidence>
<dbReference type="Proteomes" id="UP001287356">
    <property type="component" value="Unassembled WGS sequence"/>
</dbReference>
<dbReference type="EMBL" id="JAULSN010000005">
    <property type="protein sequence ID" value="KAK3370747.1"/>
    <property type="molecule type" value="Genomic_DNA"/>
</dbReference>
<reference evidence="2" key="2">
    <citation type="submission" date="2023-06" db="EMBL/GenBank/DDBJ databases">
        <authorList>
            <consortium name="Lawrence Berkeley National Laboratory"/>
            <person name="Haridas S."/>
            <person name="Hensen N."/>
            <person name="Bonometti L."/>
            <person name="Westerberg I."/>
            <person name="Brannstrom I.O."/>
            <person name="Guillou S."/>
            <person name="Cros-Aarteil S."/>
            <person name="Calhoun S."/>
            <person name="Kuo A."/>
            <person name="Mondo S."/>
            <person name="Pangilinan J."/>
            <person name="Riley R."/>
            <person name="Labutti K."/>
            <person name="Andreopoulos B."/>
            <person name="Lipzen A."/>
            <person name="Chen C."/>
            <person name="Yanf M."/>
            <person name="Daum C."/>
            <person name="Ng V."/>
            <person name="Clum A."/>
            <person name="Steindorff A."/>
            <person name="Ohm R."/>
            <person name="Martin F."/>
            <person name="Silar P."/>
            <person name="Natvig D."/>
            <person name="Lalanne C."/>
            <person name="Gautier V."/>
            <person name="Ament-Velasquez S.L."/>
            <person name="Kruys A."/>
            <person name="Hutchinson M.I."/>
            <person name="Powell A.J."/>
            <person name="Barry K."/>
            <person name="Miller A.N."/>
            <person name="Grigoriev I.V."/>
            <person name="Debuchy R."/>
            <person name="Gladieux P."/>
            <person name="Thoren M.H."/>
            <person name="Johannesson H."/>
        </authorList>
    </citation>
    <scope>NUCLEOTIDE SEQUENCE</scope>
    <source>
        <strain evidence="2">CBS 958.72</strain>
    </source>
</reference>
<sequence length="72" mass="7574">MAKANQFTAGGYHNLQTQANSQAKSVTVKKTAPRSGATVLVLGGSEPPAAPDEVRDTFRDSYELEGAAIKPK</sequence>
<name>A0AAE0K702_9PEZI</name>
<gene>
    <name evidence="2" type="ORF">B0T24DRAFT_721031</name>
</gene>
<accession>A0AAE0K702</accession>
<dbReference type="AlphaFoldDB" id="A0AAE0K702"/>
<comment type="caution">
    <text evidence="2">The sequence shown here is derived from an EMBL/GenBank/DDBJ whole genome shotgun (WGS) entry which is preliminary data.</text>
</comment>
<feature type="compositionally biased region" description="Polar residues" evidence="1">
    <location>
        <begin position="1"/>
        <end position="25"/>
    </location>
</feature>
<proteinExistence type="predicted"/>